<sequence>MRCSAGKDRTGPTVAPVLLVAGVGPAAVEGDHLLSGVPHRRTPSPGRRAPRRACVRGRRAARTAPRRPRRLPGGGPGRDRPRMGIVGPVRVRGTGLLPRRAARPVRGTAGGVTAAPRRNR</sequence>
<comment type="caution">
    <text evidence="2">The sequence shown here is derived from an EMBL/GenBank/DDBJ whole genome shotgun (WGS) entry which is preliminary data.</text>
</comment>
<proteinExistence type="predicted"/>
<accession>A0ABX1AF22</accession>
<feature type="region of interest" description="Disordered" evidence="1">
    <location>
        <begin position="30"/>
        <end position="120"/>
    </location>
</feature>
<dbReference type="Pfam" id="PF13350">
    <property type="entry name" value="Y_phosphatase3"/>
    <property type="match status" value="1"/>
</dbReference>
<dbReference type="SUPFAM" id="SSF52799">
    <property type="entry name" value="(Phosphotyrosine protein) phosphatases II"/>
    <property type="match status" value="1"/>
</dbReference>
<gene>
    <name evidence="2" type="ORF">HCJ92_05705</name>
</gene>
<dbReference type="Gene3D" id="3.90.190.10">
    <property type="entry name" value="Protein tyrosine phosphatase superfamily"/>
    <property type="match status" value="1"/>
</dbReference>
<dbReference type="EMBL" id="JAAVJB010000025">
    <property type="protein sequence ID" value="NJP65799.1"/>
    <property type="molecule type" value="Genomic_DNA"/>
</dbReference>
<organism evidence="2 3">
    <name type="scientific">Streptomyces spiramenti</name>
    <dbReference type="NCBI Taxonomy" id="2720606"/>
    <lineage>
        <taxon>Bacteria</taxon>
        <taxon>Bacillati</taxon>
        <taxon>Actinomycetota</taxon>
        <taxon>Actinomycetes</taxon>
        <taxon>Kitasatosporales</taxon>
        <taxon>Streptomycetaceae</taxon>
        <taxon>Streptomyces</taxon>
    </lineage>
</organism>
<dbReference type="Proteomes" id="UP000746503">
    <property type="component" value="Unassembled WGS sequence"/>
</dbReference>
<dbReference type="InterPro" id="IPR026893">
    <property type="entry name" value="Tyr/Ser_Pase_IphP-type"/>
</dbReference>
<evidence type="ECO:0000313" key="2">
    <source>
        <dbReference type="EMBL" id="NJP65799.1"/>
    </source>
</evidence>
<feature type="compositionally biased region" description="Basic residues" evidence="1">
    <location>
        <begin position="38"/>
        <end position="70"/>
    </location>
</feature>
<name>A0ABX1AF22_9ACTN</name>
<evidence type="ECO:0000313" key="3">
    <source>
        <dbReference type="Proteomes" id="UP000746503"/>
    </source>
</evidence>
<keyword evidence="3" id="KW-1185">Reference proteome</keyword>
<protein>
    <submittedName>
        <fullName evidence="2">Tyrosine-protein phosphatase</fullName>
    </submittedName>
</protein>
<reference evidence="2 3" key="1">
    <citation type="submission" date="2020-03" db="EMBL/GenBank/DDBJ databases">
        <title>Draft genome of Streptomyces sp. ventii, isolated from the Axial Seamount in the Pacific Ocean, and resequencing of the two type strains Streptomyces lonarensis strain NCL 716 and Streptomyces bohaiensis strain 11A07.</title>
        <authorList>
            <person name="Loughran R.M."/>
            <person name="Pfannmuller K.M."/>
            <person name="Wasson B.J."/>
            <person name="Deadmond M.C."/>
            <person name="Paddock B.E."/>
            <person name="Koyack M.J."/>
            <person name="Gallegos D.A."/>
            <person name="Mitchell E.A."/>
            <person name="Ushijima B."/>
            <person name="Saw J.H."/>
            <person name="Mcphail K.L."/>
            <person name="Videau P."/>
        </authorList>
    </citation>
    <scope>NUCLEOTIDE SEQUENCE [LARGE SCALE GENOMIC DNA]</scope>
    <source>
        <strain evidence="3">5675061</strain>
    </source>
</reference>
<dbReference type="InterPro" id="IPR029021">
    <property type="entry name" value="Prot-tyrosine_phosphatase-like"/>
</dbReference>
<evidence type="ECO:0000256" key="1">
    <source>
        <dbReference type="SAM" id="MobiDB-lite"/>
    </source>
</evidence>